<feature type="compositionally biased region" description="Basic and acidic residues" evidence="1">
    <location>
        <begin position="146"/>
        <end position="172"/>
    </location>
</feature>
<dbReference type="Proteomes" id="UP000316806">
    <property type="component" value="Chromosome"/>
</dbReference>
<reference evidence="2 3" key="1">
    <citation type="journal article" date="2019" name="J. Ind. Microbiol. Biotechnol.">
        <title>The complete genomic sequence of Streptomyces spectabilis NRRL-2792 and identification of secondary metabolite biosynthetic gene clusters.</title>
        <authorList>
            <person name="Sinha A."/>
            <person name="Phillips-Salemka S."/>
            <person name="Niraula T.A."/>
            <person name="Short K.A."/>
            <person name="Niraula N.P."/>
        </authorList>
    </citation>
    <scope>NUCLEOTIDE SEQUENCE [LARGE SCALE GENOMIC DNA]</scope>
    <source>
        <strain evidence="2 3">NRRL 2792</strain>
    </source>
</reference>
<evidence type="ECO:0000256" key="1">
    <source>
        <dbReference type="SAM" id="MobiDB-lite"/>
    </source>
</evidence>
<gene>
    <name evidence="2" type="ORF">FH965_09635</name>
</gene>
<protein>
    <submittedName>
        <fullName evidence="2">Nucleopolyhedrovirus P10 family protein</fullName>
    </submittedName>
</protein>
<evidence type="ECO:0000313" key="2">
    <source>
        <dbReference type="EMBL" id="QDQ10809.1"/>
    </source>
</evidence>
<proteinExistence type="predicted"/>
<organism evidence="2 3">
    <name type="scientific">Streptomyces spectabilis</name>
    <dbReference type="NCBI Taxonomy" id="68270"/>
    <lineage>
        <taxon>Bacteria</taxon>
        <taxon>Bacillati</taxon>
        <taxon>Actinomycetota</taxon>
        <taxon>Actinomycetes</taxon>
        <taxon>Kitasatosporales</taxon>
        <taxon>Streptomycetaceae</taxon>
        <taxon>Streptomyces</taxon>
    </lineage>
</organism>
<accession>A0A516R573</accession>
<feature type="compositionally biased region" description="Low complexity" evidence="1">
    <location>
        <begin position="178"/>
        <end position="192"/>
    </location>
</feature>
<dbReference type="EMBL" id="CP040916">
    <property type="protein sequence ID" value="QDQ10809.1"/>
    <property type="molecule type" value="Genomic_DNA"/>
</dbReference>
<name>A0A516R573_STRST</name>
<dbReference type="RefSeq" id="WP_144002723.1">
    <property type="nucleotide sequence ID" value="NZ_CP040916.1"/>
</dbReference>
<evidence type="ECO:0000313" key="3">
    <source>
        <dbReference type="Proteomes" id="UP000316806"/>
    </source>
</evidence>
<feature type="region of interest" description="Disordered" evidence="1">
    <location>
        <begin position="146"/>
        <end position="194"/>
    </location>
</feature>
<sequence>MTGDGWASAVRRQLGLGRVLPLGGAGDGAWLTEAAATAVLRRAAERVTGARLTSVRVDLADADAAYVSAAGVPPDACVATVPAPPSALPPGPLRISGEFAAGTAEPLPALASRLRAALATAAADRLGLAVATVDLRVTALLDEHEEHAEHAEHAGPDDRDGADKPNEPDTRDGPPGPAEAAATAPAAAAEAPDSPEDRIARAALAVSGVTRLTGAFGGLGRAVQVREHEPLNSLPRRHVQVELAVTADRRALDVARAVRTAVGAALPDRPSVAVLVTAVDEPGQDGTRPG</sequence>
<dbReference type="AlphaFoldDB" id="A0A516R573"/>